<dbReference type="EMBL" id="JAJSPL020000001">
    <property type="protein sequence ID" value="KAK7749616.1"/>
    <property type="molecule type" value="Genomic_DNA"/>
</dbReference>
<feature type="region of interest" description="Disordered" evidence="2">
    <location>
        <begin position="633"/>
        <end position="659"/>
    </location>
</feature>
<evidence type="ECO:0000313" key="4">
    <source>
        <dbReference type="EMBL" id="KAK7749616.1"/>
    </source>
</evidence>
<feature type="compositionally biased region" description="Basic and acidic residues" evidence="2">
    <location>
        <begin position="395"/>
        <end position="405"/>
    </location>
</feature>
<dbReference type="GO" id="GO:0008474">
    <property type="term" value="F:palmitoyl-(protein) hydrolase activity"/>
    <property type="evidence" value="ECO:0007669"/>
    <property type="project" value="TreeGrafter"/>
</dbReference>
<dbReference type="Pfam" id="PF02230">
    <property type="entry name" value="Abhydrolase_2"/>
    <property type="match status" value="1"/>
</dbReference>
<dbReference type="InterPro" id="IPR003140">
    <property type="entry name" value="PLipase/COase/thioEstase"/>
</dbReference>
<feature type="compositionally biased region" description="Basic and acidic residues" evidence="2">
    <location>
        <begin position="912"/>
        <end position="921"/>
    </location>
</feature>
<feature type="region of interest" description="Disordered" evidence="2">
    <location>
        <begin position="434"/>
        <end position="602"/>
    </location>
</feature>
<dbReference type="Gene3D" id="3.40.50.1820">
    <property type="entry name" value="alpha/beta hydrolase"/>
    <property type="match status" value="1"/>
</dbReference>
<feature type="compositionally biased region" description="Basic and acidic residues" evidence="2">
    <location>
        <begin position="491"/>
        <end position="505"/>
    </location>
</feature>
<feature type="domain" description="Phospholipase/carboxylesterase/thioesterase" evidence="3">
    <location>
        <begin position="29"/>
        <end position="244"/>
    </location>
</feature>
<evidence type="ECO:0000256" key="2">
    <source>
        <dbReference type="SAM" id="MobiDB-lite"/>
    </source>
</evidence>
<dbReference type="GO" id="GO:0052689">
    <property type="term" value="F:carboxylic ester hydrolase activity"/>
    <property type="evidence" value="ECO:0007669"/>
    <property type="project" value="TreeGrafter"/>
</dbReference>
<reference evidence="4 5" key="1">
    <citation type="journal article" date="2023" name="PLoS ONE">
        <title>Cytospora paraplurivora sp. nov. isolated from orchards with fruit tree decline syndrome in Ontario, Canada.</title>
        <authorList>
            <person name="Ilyukhin E."/>
            <person name="Nguyen H.D.T."/>
            <person name="Castle A.J."/>
            <person name="Ellouze W."/>
        </authorList>
    </citation>
    <scope>NUCLEOTIDE SEQUENCE [LARGE SCALE GENOMIC DNA]</scope>
    <source>
        <strain evidence="4 5">FDS-564</strain>
    </source>
</reference>
<dbReference type="GO" id="GO:0005737">
    <property type="term" value="C:cytoplasm"/>
    <property type="evidence" value="ECO:0007669"/>
    <property type="project" value="TreeGrafter"/>
</dbReference>
<feature type="compositionally biased region" description="Basic and acidic residues" evidence="2">
    <location>
        <begin position="591"/>
        <end position="600"/>
    </location>
</feature>
<keyword evidence="5" id="KW-1185">Reference proteome</keyword>
<dbReference type="PANTHER" id="PTHR10655:SF67">
    <property type="entry name" value="PHOSPHOLIPASE_CARBOXYLESTERASE SUPERFAMILY (AFU_ORTHOLOGUE AFUA_5G09340)"/>
    <property type="match status" value="1"/>
</dbReference>
<protein>
    <recommendedName>
        <fullName evidence="3">Phospholipase/carboxylesterase/thioesterase domain-containing protein</fullName>
    </recommendedName>
</protein>
<feature type="compositionally biased region" description="Basic and acidic residues" evidence="2">
    <location>
        <begin position="639"/>
        <end position="653"/>
    </location>
</feature>
<comment type="similarity">
    <text evidence="1">Belongs to the AB hydrolase superfamily. AB hydrolase 2 family.</text>
</comment>
<dbReference type="SUPFAM" id="SSF53474">
    <property type="entry name" value="alpha/beta-Hydrolases"/>
    <property type="match status" value="1"/>
</dbReference>
<feature type="region of interest" description="Disordered" evidence="2">
    <location>
        <begin position="789"/>
        <end position="814"/>
    </location>
</feature>
<evidence type="ECO:0000256" key="1">
    <source>
        <dbReference type="ARBA" id="ARBA00006499"/>
    </source>
</evidence>
<dbReference type="InterPro" id="IPR050565">
    <property type="entry name" value="LYPA1-2/EST-like"/>
</dbReference>
<feature type="compositionally biased region" description="Low complexity" evidence="2">
    <location>
        <begin position="575"/>
        <end position="584"/>
    </location>
</feature>
<sequence>MVPCIRIPKAEDFTPLAPDLTVSLHFPSPPESMTAILILFHGLGDSEVPFASFARNVNLPGVLAISVRGISPLPPSLLGLPLDSGPTRNFHWGDDVNLAAYTDGLDADPGYSKAADLITNRLIKGTLVDQCGWELSDILLFGFGQGGSLALGLASKLRATEASKPFKGVVSIGGALPASMIPSVSGKSKAKTPVLICHGKSCEAVDEDAIDVLKREFVDVRDVRWKKSDSSMPSNRDEMLPIMQFFAERLRSGCFVATDNGVVGAATSFLRGGWEYSRKSALKALDKSEVTQGWLLPCITYGKTQAILVQARKGREGEAGEAKAPKSNGYNQPCIRYAAICTALPWFGGGILAHKQCNEVGSFYNLPRRPDTAIDVLVPNLTAIRNLAEVRHRENIPLSNSERKAQSKAQPKAQPFQPHQPMVMQQPLPVPVATKKPQVKADVPEAKKPTTGSAAYRFGQKLKREASDQPSDSPKDKKHKPQGLFTGSGTIEEKDKPAQQVREKPALLQPIPQAPIVTELPPAPVERSKVKAEVPPPRQTTTAAQAGPALVKGVKPEKLKAPSGAAKADNAEPAKTTSKFSGYFKKSKKPKDKEADKDTEAAAASIKKLNAEAERATAGLRHWQKNIPVIFISEGPSAPKDEAPEHTKERTEASESDQSGALVQTIVEIPAGARVHSLSQDTVVISKPPNAPHRLSKDGTVIYDKAPVPHALEQDPAVEDKSAPHRVSQAAAPGYYLEGDPTISIPQQVFSHELLDDPVVQKRPKSPLPHTLESDKKVAAAAIAGHANDSQANEAAGISKSKRSHSISQDVRVLSPTGRVLPLHTADDDEPVKKTAHFPKSPHPNAMPGTWTPTASVLILTMVLALADPVVLIMTMVLLIGDSASTNAEWPPIPGKAPADNAGADQPTSRRLQLEEDHGKA</sequence>
<feature type="region of interest" description="Disordered" evidence="2">
    <location>
        <begin position="395"/>
        <end position="419"/>
    </location>
</feature>
<organism evidence="4 5">
    <name type="scientific">Cytospora paraplurivora</name>
    <dbReference type="NCBI Taxonomy" id="2898453"/>
    <lineage>
        <taxon>Eukaryota</taxon>
        <taxon>Fungi</taxon>
        <taxon>Dikarya</taxon>
        <taxon>Ascomycota</taxon>
        <taxon>Pezizomycotina</taxon>
        <taxon>Sordariomycetes</taxon>
        <taxon>Sordariomycetidae</taxon>
        <taxon>Diaporthales</taxon>
        <taxon>Cytosporaceae</taxon>
        <taxon>Cytospora</taxon>
    </lineage>
</organism>
<dbReference type="AlphaFoldDB" id="A0AAN9YMG0"/>
<dbReference type="Proteomes" id="UP001320245">
    <property type="component" value="Unassembled WGS sequence"/>
</dbReference>
<evidence type="ECO:0000259" key="3">
    <source>
        <dbReference type="Pfam" id="PF02230"/>
    </source>
</evidence>
<comment type="caution">
    <text evidence="4">The sequence shown here is derived from an EMBL/GenBank/DDBJ whole genome shotgun (WGS) entry which is preliminary data.</text>
</comment>
<proteinExistence type="inferred from homology"/>
<accession>A0AAN9YMG0</accession>
<dbReference type="InterPro" id="IPR029058">
    <property type="entry name" value="AB_hydrolase_fold"/>
</dbReference>
<feature type="region of interest" description="Disordered" evidence="2">
    <location>
        <begin position="890"/>
        <end position="921"/>
    </location>
</feature>
<evidence type="ECO:0000313" key="5">
    <source>
        <dbReference type="Proteomes" id="UP001320245"/>
    </source>
</evidence>
<gene>
    <name evidence="4" type="ORF">SLS53_000193</name>
</gene>
<name>A0AAN9YMG0_9PEZI</name>
<dbReference type="PANTHER" id="PTHR10655">
    <property type="entry name" value="LYSOPHOSPHOLIPASE-RELATED"/>
    <property type="match status" value="1"/>
</dbReference>